<evidence type="ECO:0008006" key="3">
    <source>
        <dbReference type="Google" id="ProtNLM"/>
    </source>
</evidence>
<name>A0AAV6W6C0_9LAMI</name>
<evidence type="ECO:0000313" key="1">
    <source>
        <dbReference type="EMBL" id="KAG8367046.1"/>
    </source>
</evidence>
<dbReference type="PANTHER" id="PTHR34072:SF55">
    <property type="entry name" value="DNA_RNA POLYMERASES SUPERFAMILY PROTEIN"/>
    <property type="match status" value="1"/>
</dbReference>
<evidence type="ECO:0000313" key="2">
    <source>
        <dbReference type="Proteomes" id="UP000826271"/>
    </source>
</evidence>
<comment type="caution">
    <text evidence="1">The sequence shown here is derived from an EMBL/GenBank/DDBJ whole genome shotgun (WGS) entry which is preliminary data.</text>
</comment>
<accession>A0AAV6W6C0</accession>
<reference evidence="1" key="1">
    <citation type="submission" date="2019-10" db="EMBL/GenBank/DDBJ databases">
        <authorList>
            <person name="Zhang R."/>
            <person name="Pan Y."/>
            <person name="Wang J."/>
            <person name="Ma R."/>
            <person name="Yu S."/>
        </authorList>
    </citation>
    <scope>NUCLEOTIDE SEQUENCE</scope>
    <source>
        <strain evidence="1">LA-IB0</strain>
        <tissue evidence="1">Leaf</tissue>
    </source>
</reference>
<protein>
    <recommendedName>
        <fullName evidence="3">Reverse transcriptase RNase H-like domain-containing protein</fullName>
    </recommendedName>
</protein>
<dbReference type="InterPro" id="IPR043502">
    <property type="entry name" value="DNA/RNA_pol_sf"/>
</dbReference>
<dbReference type="SUPFAM" id="SSF56672">
    <property type="entry name" value="DNA/RNA polymerases"/>
    <property type="match status" value="1"/>
</dbReference>
<sequence>MATVIANQNQQAAVYGAGTSGDNGDNSHRVRGMATTLPAIKFQPRGEGLIWWGRHFTIKIDHKSLKHLMKQRISTPSQEKWLVKLLGYDFTIQYKSGQENIVVDALSRQAPAQVQTLWSISSVQLELLQNVKDSYTQDANV</sequence>
<organism evidence="1 2">
    <name type="scientific">Buddleja alternifolia</name>
    <dbReference type="NCBI Taxonomy" id="168488"/>
    <lineage>
        <taxon>Eukaryota</taxon>
        <taxon>Viridiplantae</taxon>
        <taxon>Streptophyta</taxon>
        <taxon>Embryophyta</taxon>
        <taxon>Tracheophyta</taxon>
        <taxon>Spermatophyta</taxon>
        <taxon>Magnoliopsida</taxon>
        <taxon>eudicotyledons</taxon>
        <taxon>Gunneridae</taxon>
        <taxon>Pentapetalae</taxon>
        <taxon>asterids</taxon>
        <taxon>lamiids</taxon>
        <taxon>Lamiales</taxon>
        <taxon>Scrophulariaceae</taxon>
        <taxon>Buddlejeae</taxon>
        <taxon>Buddleja</taxon>
    </lineage>
</organism>
<dbReference type="AlphaFoldDB" id="A0AAV6W6C0"/>
<gene>
    <name evidence="1" type="ORF">BUALT_Bualt16G0031700</name>
</gene>
<keyword evidence="2" id="KW-1185">Reference proteome</keyword>
<dbReference type="Proteomes" id="UP000826271">
    <property type="component" value="Unassembled WGS sequence"/>
</dbReference>
<proteinExistence type="predicted"/>
<dbReference type="PANTHER" id="PTHR34072">
    <property type="entry name" value="ENZYMATIC POLYPROTEIN-RELATED"/>
    <property type="match status" value="1"/>
</dbReference>
<dbReference type="EMBL" id="WHWC01000016">
    <property type="protein sequence ID" value="KAG8367046.1"/>
    <property type="molecule type" value="Genomic_DNA"/>
</dbReference>